<dbReference type="Proteomes" id="UP000006352">
    <property type="component" value="Unassembled WGS sequence"/>
</dbReference>
<organism evidence="1 2">
    <name type="scientific">Fibroporia radiculosa</name>
    <dbReference type="NCBI Taxonomy" id="599839"/>
    <lineage>
        <taxon>Eukaryota</taxon>
        <taxon>Fungi</taxon>
        <taxon>Dikarya</taxon>
        <taxon>Basidiomycota</taxon>
        <taxon>Agaricomycotina</taxon>
        <taxon>Agaricomycetes</taxon>
        <taxon>Polyporales</taxon>
        <taxon>Fibroporiaceae</taxon>
        <taxon>Fibroporia</taxon>
    </lineage>
</organism>
<evidence type="ECO:0000313" key="1">
    <source>
        <dbReference type="EMBL" id="CCM07176.1"/>
    </source>
</evidence>
<evidence type="ECO:0000313" key="2">
    <source>
        <dbReference type="Proteomes" id="UP000006352"/>
    </source>
</evidence>
<reference evidence="1 2" key="1">
    <citation type="journal article" date="2012" name="Appl. Environ. Microbiol.">
        <title>Short-read sequencing for genomic analysis of the brown rot fungus Fibroporia radiculosa.</title>
        <authorList>
            <person name="Tang J.D."/>
            <person name="Perkins A.D."/>
            <person name="Sonstegard T.S."/>
            <person name="Schroeder S.G."/>
            <person name="Burgess S.C."/>
            <person name="Diehl S.V."/>
        </authorList>
    </citation>
    <scope>NUCLEOTIDE SEQUENCE [LARGE SCALE GENOMIC DNA]</scope>
    <source>
        <strain evidence="1 2">TFFH 294</strain>
    </source>
</reference>
<dbReference type="InParanoid" id="J7SCH9"/>
<keyword evidence="2" id="KW-1185">Reference proteome</keyword>
<sequence length="9" mass="1135">MKHDVKHIK</sequence>
<dbReference type="HOGENOM" id="CLU_222514_0_0_1"/>
<name>J7SCH9_9APHY</name>
<proteinExistence type="predicted"/>
<dbReference type="EMBL" id="HE797683">
    <property type="protein sequence ID" value="CCM07176.1"/>
    <property type="molecule type" value="Genomic_DNA"/>
</dbReference>
<protein>
    <submittedName>
        <fullName evidence="1">Uncharacterized protein</fullName>
    </submittedName>
</protein>
<accession>J7SCH9</accession>
<gene>
    <name evidence="1" type="ORF">FIBRA_09516</name>
</gene>